<gene>
    <name evidence="2" type="ORF">RCG21_00805</name>
</gene>
<dbReference type="RefSeq" id="WP_308912733.1">
    <property type="nucleotide sequence ID" value="NZ_JAVGVR010000001.1"/>
</dbReference>
<dbReference type="InterPro" id="IPR011050">
    <property type="entry name" value="Pectin_lyase_fold/virulence"/>
</dbReference>
<dbReference type="InterPro" id="IPR012334">
    <property type="entry name" value="Pectin_lyas_fold"/>
</dbReference>
<accession>A0AA90R1R8</accession>
<protein>
    <submittedName>
        <fullName evidence="2">Right-handed parallel beta-helix repeat-containing protein</fullName>
    </submittedName>
</protein>
<dbReference type="SUPFAM" id="SSF51126">
    <property type="entry name" value="Pectin lyase-like"/>
    <property type="match status" value="2"/>
</dbReference>
<evidence type="ECO:0000259" key="1">
    <source>
        <dbReference type="Pfam" id="PF13229"/>
    </source>
</evidence>
<keyword evidence="3" id="KW-1185">Reference proteome</keyword>
<sequence length="553" mass="59200">MNRRNFIILLLILAFFFGYTIHKKISEKIDAVPSQLAYMINHKKEISVKSFGAKGDCVLDSNGNYESGTDDTQAFIKAIKAVPAGGVLLVPPGKYYISSINLNRGNITISGYGATLVTSIDVSTGSNVFQLEGDNISLIGLRLMTATPFNVDTTTKAPSSAGGLMIRLGSTTAFHSNILVRDVTTNGGFGGIDIQRSSNVRVINCHVINAIGNGINFANCPKDIWCEGNTVQNTRDDSIICVCDVSFTQGTENWIVRNNKVEKSYAKGIGSSGVSSAIIANNNIKNTWSAGILIFQDTYYKLAKSQNVKIKGNTIIDAGKNFGPDQFKITVSTSNDGVYVYNDTKNVEVIDNSIISPSRFGINIGNGAKAVKIGNNEILATGSTGISIGDANNTSYNSALDITLTDNTIIDTQGHGISIGGVNGAHITRNKVKSWLDGSRSIYIKNAQNMLVAENTSNNKITSVWSPNHYYFAGQYIVPATFNGHAYKCIISGLSGSTEPSWNIAGGKNKDGGVAWFDYGKKITRGIPGTPYVDGNGSSVDVQVTTDNHSLNN</sequence>
<evidence type="ECO:0000313" key="3">
    <source>
        <dbReference type="Proteomes" id="UP001178888"/>
    </source>
</evidence>
<reference evidence="2" key="1">
    <citation type="submission" date="2023-08" db="EMBL/GenBank/DDBJ databases">
        <title>Nitrogen cycling bacteria in agricultural field soils.</title>
        <authorList>
            <person name="Jang J."/>
        </authorList>
    </citation>
    <scope>NUCLEOTIDE SEQUENCE</scope>
    <source>
        <strain evidence="2">PS3-36</strain>
    </source>
</reference>
<dbReference type="InterPro" id="IPR039448">
    <property type="entry name" value="Beta_helix"/>
</dbReference>
<dbReference type="Proteomes" id="UP001178888">
    <property type="component" value="Unassembled WGS sequence"/>
</dbReference>
<dbReference type="EMBL" id="JAVGVR010000001">
    <property type="protein sequence ID" value="MDQ6595001.1"/>
    <property type="molecule type" value="Genomic_DNA"/>
</dbReference>
<proteinExistence type="predicted"/>
<dbReference type="SMART" id="SM00710">
    <property type="entry name" value="PbH1"/>
    <property type="match status" value="10"/>
</dbReference>
<comment type="caution">
    <text evidence="2">The sequence shown here is derived from an EMBL/GenBank/DDBJ whole genome shotgun (WGS) entry which is preliminary data.</text>
</comment>
<dbReference type="Gene3D" id="2.160.20.10">
    <property type="entry name" value="Single-stranded right-handed beta-helix, Pectin lyase-like"/>
    <property type="match status" value="2"/>
</dbReference>
<organism evidence="2 3">
    <name type="scientific">Bacillus salipaludis</name>
    <dbReference type="NCBI Taxonomy" id="2547811"/>
    <lineage>
        <taxon>Bacteria</taxon>
        <taxon>Bacillati</taxon>
        <taxon>Bacillota</taxon>
        <taxon>Bacilli</taxon>
        <taxon>Bacillales</taxon>
        <taxon>Bacillaceae</taxon>
        <taxon>Bacillus</taxon>
    </lineage>
</organism>
<name>A0AA90R1R8_9BACI</name>
<dbReference type="InterPro" id="IPR006626">
    <property type="entry name" value="PbH1"/>
</dbReference>
<dbReference type="Pfam" id="PF13229">
    <property type="entry name" value="Beta_helix"/>
    <property type="match status" value="1"/>
</dbReference>
<dbReference type="AlphaFoldDB" id="A0AA90R1R8"/>
<feature type="domain" description="Right handed beta helix" evidence="1">
    <location>
        <begin position="191"/>
        <end position="378"/>
    </location>
</feature>
<evidence type="ECO:0000313" key="2">
    <source>
        <dbReference type="EMBL" id="MDQ6595001.1"/>
    </source>
</evidence>